<evidence type="ECO:0000256" key="1">
    <source>
        <dbReference type="SAM" id="Coils"/>
    </source>
</evidence>
<organism evidence="2 3">
    <name type="scientific">Tanacetum coccineum</name>
    <dbReference type="NCBI Taxonomy" id="301880"/>
    <lineage>
        <taxon>Eukaryota</taxon>
        <taxon>Viridiplantae</taxon>
        <taxon>Streptophyta</taxon>
        <taxon>Embryophyta</taxon>
        <taxon>Tracheophyta</taxon>
        <taxon>Spermatophyta</taxon>
        <taxon>Magnoliopsida</taxon>
        <taxon>eudicotyledons</taxon>
        <taxon>Gunneridae</taxon>
        <taxon>Pentapetalae</taxon>
        <taxon>asterids</taxon>
        <taxon>campanulids</taxon>
        <taxon>Asterales</taxon>
        <taxon>Asteraceae</taxon>
        <taxon>Asteroideae</taxon>
        <taxon>Anthemideae</taxon>
        <taxon>Anthemidinae</taxon>
        <taxon>Tanacetum</taxon>
    </lineage>
</organism>
<comment type="caution">
    <text evidence="2">The sequence shown here is derived from an EMBL/GenBank/DDBJ whole genome shotgun (WGS) entry which is preliminary data.</text>
</comment>
<protein>
    <submittedName>
        <fullName evidence="2">Uncharacterized protein</fullName>
    </submittedName>
</protein>
<sequence>MEVSVDQCSVDKNDFEIKIKQLQIDNDQLLNQIMSQDIMHIIVNSIDILDASKSCVNECNKCLELETYDKLDNSRANQNGPIFKQLFELNELKAQSQAKDTIIRKLKDKIKSLSGKDYIENVKKDINEIETINIELEHSVAKLLSENENLRKEREHLKSI</sequence>
<accession>A0ABQ5CJ56</accession>
<gene>
    <name evidence="2" type="ORF">Tco_0907280</name>
</gene>
<feature type="coiled-coil region" evidence="1">
    <location>
        <begin position="89"/>
        <end position="160"/>
    </location>
</feature>
<keyword evidence="1" id="KW-0175">Coiled coil</keyword>
<reference evidence="2" key="1">
    <citation type="journal article" date="2022" name="Int. J. Mol. Sci.">
        <title>Draft Genome of Tanacetum Coccineum: Genomic Comparison of Closely Related Tanacetum-Family Plants.</title>
        <authorList>
            <person name="Yamashiro T."/>
            <person name="Shiraishi A."/>
            <person name="Nakayama K."/>
            <person name="Satake H."/>
        </authorList>
    </citation>
    <scope>NUCLEOTIDE SEQUENCE</scope>
</reference>
<name>A0ABQ5CJ56_9ASTR</name>
<dbReference type="Proteomes" id="UP001151760">
    <property type="component" value="Unassembled WGS sequence"/>
</dbReference>
<proteinExistence type="predicted"/>
<reference evidence="2" key="2">
    <citation type="submission" date="2022-01" db="EMBL/GenBank/DDBJ databases">
        <authorList>
            <person name="Yamashiro T."/>
            <person name="Shiraishi A."/>
            <person name="Satake H."/>
            <person name="Nakayama K."/>
        </authorList>
    </citation>
    <scope>NUCLEOTIDE SEQUENCE</scope>
</reference>
<keyword evidence="3" id="KW-1185">Reference proteome</keyword>
<dbReference type="EMBL" id="BQNB010014340">
    <property type="protein sequence ID" value="GJT27005.1"/>
    <property type="molecule type" value="Genomic_DNA"/>
</dbReference>
<evidence type="ECO:0000313" key="3">
    <source>
        <dbReference type="Proteomes" id="UP001151760"/>
    </source>
</evidence>
<evidence type="ECO:0000313" key="2">
    <source>
        <dbReference type="EMBL" id="GJT27005.1"/>
    </source>
</evidence>